<gene>
    <name evidence="1" type="ORF">Pla22_03750</name>
</gene>
<protein>
    <recommendedName>
        <fullName evidence="3">DUF932 domain-containing protein</fullName>
    </recommendedName>
</protein>
<accession>A0A5C5WRE5</accession>
<dbReference type="RefSeq" id="WP_146513071.1">
    <property type="nucleotide sequence ID" value="NZ_SJPI01000001.1"/>
</dbReference>
<name>A0A5C5WRE5_9BACT</name>
<evidence type="ECO:0008006" key="3">
    <source>
        <dbReference type="Google" id="ProtNLM"/>
    </source>
</evidence>
<keyword evidence="2" id="KW-1185">Reference proteome</keyword>
<dbReference type="Proteomes" id="UP000316598">
    <property type="component" value="Unassembled WGS sequence"/>
</dbReference>
<reference evidence="1 2" key="1">
    <citation type="submission" date="2019-02" db="EMBL/GenBank/DDBJ databases">
        <title>Deep-cultivation of Planctomycetes and their phenomic and genomic characterization uncovers novel biology.</title>
        <authorList>
            <person name="Wiegand S."/>
            <person name="Jogler M."/>
            <person name="Boedeker C."/>
            <person name="Pinto D."/>
            <person name="Vollmers J."/>
            <person name="Rivas-Marin E."/>
            <person name="Kohn T."/>
            <person name="Peeters S.H."/>
            <person name="Heuer A."/>
            <person name="Rast P."/>
            <person name="Oberbeckmann S."/>
            <person name="Bunk B."/>
            <person name="Jeske O."/>
            <person name="Meyerdierks A."/>
            <person name="Storesund J.E."/>
            <person name="Kallscheuer N."/>
            <person name="Luecker S."/>
            <person name="Lage O.M."/>
            <person name="Pohl T."/>
            <person name="Merkel B.J."/>
            <person name="Hornburger P."/>
            <person name="Mueller R.-W."/>
            <person name="Bruemmer F."/>
            <person name="Labrenz M."/>
            <person name="Spormann A.M."/>
            <person name="Op Den Camp H."/>
            <person name="Overmann J."/>
            <person name="Amann R."/>
            <person name="Jetten M.S.M."/>
            <person name="Mascher T."/>
            <person name="Medema M.H."/>
            <person name="Devos D.P."/>
            <person name="Kaster A.-K."/>
            <person name="Ovreas L."/>
            <person name="Rohde M."/>
            <person name="Galperin M.Y."/>
            <person name="Jogler C."/>
        </authorList>
    </citation>
    <scope>NUCLEOTIDE SEQUENCE [LARGE SCALE GENOMIC DNA]</scope>
    <source>
        <strain evidence="1 2">Pla22</strain>
    </source>
</reference>
<evidence type="ECO:0000313" key="1">
    <source>
        <dbReference type="EMBL" id="TWT52749.1"/>
    </source>
</evidence>
<dbReference type="EMBL" id="SJPI01000001">
    <property type="protein sequence ID" value="TWT52749.1"/>
    <property type="molecule type" value="Genomic_DNA"/>
</dbReference>
<evidence type="ECO:0000313" key="2">
    <source>
        <dbReference type="Proteomes" id="UP000316598"/>
    </source>
</evidence>
<dbReference type="AlphaFoldDB" id="A0A5C5WRE5"/>
<organism evidence="1 2">
    <name type="scientific">Rubripirellula amarantea</name>
    <dbReference type="NCBI Taxonomy" id="2527999"/>
    <lineage>
        <taxon>Bacteria</taxon>
        <taxon>Pseudomonadati</taxon>
        <taxon>Planctomycetota</taxon>
        <taxon>Planctomycetia</taxon>
        <taxon>Pirellulales</taxon>
        <taxon>Pirellulaceae</taxon>
        <taxon>Rubripirellula</taxon>
    </lineage>
</organism>
<comment type="caution">
    <text evidence="1">The sequence shown here is derived from an EMBL/GenBank/DDBJ whole genome shotgun (WGS) entry which is preliminary data.</text>
</comment>
<dbReference type="OrthoDB" id="237457at2"/>
<sequence length="369" mass="42025">MNALTNASRTTFTYGYATVADLKVREVKRSESGKIRLEELEIDGTPVQASRRFWRSFFSRFKIAENVFRYFTAEEVFSRIHQQNHDDSYRFCIAETMSEGQVTSRKLLAVTNPNRPVIRYNEIIDLVEQHSGHEVRYHDGLVTSTHMPQGRTREFQIGGDHFRDRFCLETPIDGYGHPRLFLSMLRLICSNGMVGYSRAFRSDIPIGKEMNHCITRALHSFDNGDGYAALRQRFESAQNSWASVHECLQFGALLDKLSREGQLTQYGLLSSFRTVAGDLGELYGLANIEALSDKRRRILPSQTRVYDVLNFASEVATHHAKAEGANRIQAFLGSLISEEYDLEGTAEDAAEFDDFFVDSSDEIVRQSLN</sequence>
<proteinExistence type="predicted"/>